<proteinExistence type="predicted"/>
<comment type="caution">
    <text evidence="1">The sequence shown here is derived from an EMBL/GenBank/DDBJ whole genome shotgun (WGS) entry which is preliminary data.</text>
</comment>
<dbReference type="AlphaFoldDB" id="A0A2P5FPP6"/>
<evidence type="ECO:0000313" key="1">
    <source>
        <dbReference type="EMBL" id="PON99775.1"/>
    </source>
</evidence>
<keyword evidence="2" id="KW-1185">Reference proteome</keyword>
<name>A0A2P5FPP6_TREOI</name>
<organism evidence="1 2">
    <name type="scientific">Trema orientale</name>
    <name type="common">Charcoal tree</name>
    <name type="synonym">Celtis orientalis</name>
    <dbReference type="NCBI Taxonomy" id="63057"/>
    <lineage>
        <taxon>Eukaryota</taxon>
        <taxon>Viridiplantae</taxon>
        <taxon>Streptophyta</taxon>
        <taxon>Embryophyta</taxon>
        <taxon>Tracheophyta</taxon>
        <taxon>Spermatophyta</taxon>
        <taxon>Magnoliopsida</taxon>
        <taxon>eudicotyledons</taxon>
        <taxon>Gunneridae</taxon>
        <taxon>Pentapetalae</taxon>
        <taxon>rosids</taxon>
        <taxon>fabids</taxon>
        <taxon>Rosales</taxon>
        <taxon>Cannabaceae</taxon>
        <taxon>Trema</taxon>
    </lineage>
</organism>
<dbReference type="EMBL" id="JXTC01000017">
    <property type="protein sequence ID" value="PON99775.1"/>
    <property type="molecule type" value="Genomic_DNA"/>
</dbReference>
<dbReference type="InParanoid" id="A0A2P5FPP6"/>
<sequence>MDEPGSQCTEHDTVGVLRISHQGLEEKRKTVGNVKLLKALLEEEILTRFTIDIPVKDDVAASSQFSLEGFNSFSKCSVTHDAQIDKKYEVGKVTDEEESKQRQLRDLCQSSYGATFCEMYANFCYHLFGEWPDFSEDNKEVNWGAVKEQKVDQENNARALQTRTAFNVSALLDEISPSSGDSRRCGLKNFTDGTQFSGTKINYAGNLAPQNISVMNPSA</sequence>
<accession>A0A2P5FPP6</accession>
<evidence type="ECO:0000313" key="2">
    <source>
        <dbReference type="Proteomes" id="UP000237000"/>
    </source>
</evidence>
<gene>
    <name evidence="1" type="ORF">TorRG33x02_045400</name>
</gene>
<protein>
    <submittedName>
        <fullName evidence="1">Uncharacterized protein</fullName>
    </submittedName>
</protein>
<dbReference type="Proteomes" id="UP000237000">
    <property type="component" value="Unassembled WGS sequence"/>
</dbReference>
<dbReference type="OrthoDB" id="514777at2759"/>
<dbReference type="STRING" id="63057.A0A2P5FPP6"/>
<reference evidence="2" key="1">
    <citation type="submission" date="2016-06" db="EMBL/GenBank/DDBJ databases">
        <title>Parallel loss of symbiosis genes in relatives of nitrogen-fixing non-legume Parasponia.</title>
        <authorList>
            <person name="Van Velzen R."/>
            <person name="Holmer R."/>
            <person name="Bu F."/>
            <person name="Rutten L."/>
            <person name="Van Zeijl A."/>
            <person name="Liu W."/>
            <person name="Santuari L."/>
            <person name="Cao Q."/>
            <person name="Sharma T."/>
            <person name="Shen D."/>
            <person name="Roswanjaya Y."/>
            <person name="Wardhani T."/>
            <person name="Kalhor M.S."/>
            <person name="Jansen J."/>
            <person name="Van den Hoogen J."/>
            <person name="Gungor B."/>
            <person name="Hartog M."/>
            <person name="Hontelez J."/>
            <person name="Verver J."/>
            <person name="Yang W.-C."/>
            <person name="Schijlen E."/>
            <person name="Repin R."/>
            <person name="Schilthuizen M."/>
            <person name="Schranz E."/>
            <person name="Heidstra R."/>
            <person name="Miyata K."/>
            <person name="Fedorova E."/>
            <person name="Kohlen W."/>
            <person name="Bisseling T."/>
            <person name="Smit S."/>
            <person name="Geurts R."/>
        </authorList>
    </citation>
    <scope>NUCLEOTIDE SEQUENCE [LARGE SCALE GENOMIC DNA]</scope>
    <source>
        <strain evidence="2">cv. RG33-2</strain>
    </source>
</reference>